<evidence type="ECO:0000313" key="4">
    <source>
        <dbReference type="Proteomes" id="UP000176445"/>
    </source>
</evidence>
<keyword evidence="2" id="KW-0238">DNA-binding</keyword>
<dbReference type="SMART" id="SM00712">
    <property type="entry name" value="PUR"/>
    <property type="match status" value="1"/>
</dbReference>
<organism evidence="3 4">
    <name type="scientific">Candidatus Kaiserbacteria bacterium RIFCSPHIGHO2_01_FULL_54_36b</name>
    <dbReference type="NCBI Taxonomy" id="1798483"/>
    <lineage>
        <taxon>Bacteria</taxon>
        <taxon>Candidatus Kaiseribacteriota</taxon>
    </lineage>
</organism>
<comment type="caution">
    <text evidence="3">The sequence shown here is derived from an EMBL/GenBank/DDBJ whole genome shotgun (WGS) entry which is preliminary data.</text>
</comment>
<evidence type="ECO:0000313" key="3">
    <source>
        <dbReference type="EMBL" id="OGG49281.1"/>
    </source>
</evidence>
<dbReference type="GO" id="GO:0032422">
    <property type="term" value="F:purine-rich negative regulatory element binding"/>
    <property type="evidence" value="ECO:0007669"/>
    <property type="project" value="InterPro"/>
</dbReference>
<comment type="similarity">
    <text evidence="1">Belongs to the PUR DNA-binding protein family.</text>
</comment>
<dbReference type="GO" id="GO:0000977">
    <property type="term" value="F:RNA polymerase II transcription regulatory region sequence-specific DNA binding"/>
    <property type="evidence" value="ECO:0007669"/>
    <property type="project" value="InterPro"/>
</dbReference>
<dbReference type="EMBL" id="MFKW01000077">
    <property type="protein sequence ID" value="OGG49281.1"/>
    <property type="molecule type" value="Genomic_DNA"/>
</dbReference>
<protein>
    <recommendedName>
        <fullName evidence="5">DNA-binding protein</fullName>
    </recommendedName>
</protein>
<name>A0A1F6CJY8_9BACT</name>
<accession>A0A1F6CJY8</accession>
<evidence type="ECO:0000256" key="1">
    <source>
        <dbReference type="ARBA" id="ARBA00009251"/>
    </source>
</evidence>
<sequence length="70" mass="8166">MKEAIYTQKITLGSKAYFFDVREGGSGNRYLQVTESRVGKDGERIRNNIAIFKDHLEEFRRILKEVSEKV</sequence>
<dbReference type="Gene3D" id="3.10.450.700">
    <property type="match status" value="1"/>
</dbReference>
<dbReference type="Proteomes" id="UP000176445">
    <property type="component" value="Unassembled WGS sequence"/>
</dbReference>
<reference evidence="3 4" key="1">
    <citation type="journal article" date="2016" name="Nat. Commun.">
        <title>Thousands of microbial genomes shed light on interconnected biogeochemical processes in an aquifer system.</title>
        <authorList>
            <person name="Anantharaman K."/>
            <person name="Brown C.T."/>
            <person name="Hug L.A."/>
            <person name="Sharon I."/>
            <person name="Castelle C.J."/>
            <person name="Probst A.J."/>
            <person name="Thomas B.C."/>
            <person name="Singh A."/>
            <person name="Wilkins M.J."/>
            <person name="Karaoz U."/>
            <person name="Brodie E.L."/>
            <person name="Williams K.H."/>
            <person name="Hubbard S.S."/>
            <person name="Banfield J.F."/>
        </authorList>
    </citation>
    <scope>NUCLEOTIDE SEQUENCE [LARGE SCALE GENOMIC DNA]</scope>
</reference>
<evidence type="ECO:0008006" key="5">
    <source>
        <dbReference type="Google" id="ProtNLM"/>
    </source>
</evidence>
<evidence type="ECO:0000256" key="2">
    <source>
        <dbReference type="ARBA" id="ARBA00023125"/>
    </source>
</evidence>
<dbReference type="AlphaFoldDB" id="A0A1F6CJY8"/>
<dbReference type="Pfam" id="PF11680">
    <property type="entry name" value="DUF3276"/>
    <property type="match status" value="1"/>
</dbReference>
<gene>
    <name evidence="3" type="ORF">A2704_01115</name>
</gene>
<proteinExistence type="inferred from homology"/>
<dbReference type="InterPro" id="IPR006628">
    <property type="entry name" value="PUR-bd_fam"/>
</dbReference>